<keyword evidence="1" id="KW-1133">Transmembrane helix</keyword>
<dbReference type="Pfam" id="PF07589">
    <property type="entry name" value="PEP-CTERM"/>
    <property type="match status" value="1"/>
</dbReference>
<organism evidence="3 4">
    <name type="scientific">Candidatus Spyradosoma merdigallinarum</name>
    <dbReference type="NCBI Taxonomy" id="2840950"/>
    <lineage>
        <taxon>Bacteria</taxon>
        <taxon>Pseudomonadati</taxon>
        <taxon>Verrucomicrobiota</taxon>
        <taxon>Opitutia</taxon>
        <taxon>Opitutia incertae sedis</taxon>
        <taxon>Candidatus Spyradosoma</taxon>
    </lineage>
</organism>
<dbReference type="InterPro" id="IPR013424">
    <property type="entry name" value="Ice-binding_C"/>
</dbReference>
<dbReference type="NCBIfam" id="TIGR02595">
    <property type="entry name" value="PEP_CTERM"/>
    <property type="match status" value="1"/>
</dbReference>
<keyword evidence="1" id="KW-0812">Transmembrane</keyword>
<reference evidence="3" key="1">
    <citation type="submission" date="2020-10" db="EMBL/GenBank/DDBJ databases">
        <authorList>
            <person name="Gilroy R."/>
        </authorList>
    </citation>
    <scope>NUCLEOTIDE SEQUENCE</scope>
    <source>
        <strain evidence="3">10669</strain>
    </source>
</reference>
<protein>
    <submittedName>
        <fullName evidence="3">PEP-CTERM sorting domain-containing protein</fullName>
    </submittedName>
</protein>
<reference evidence="3" key="2">
    <citation type="journal article" date="2021" name="PeerJ">
        <title>Extensive microbial diversity within the chicken gut microbiome revealed by metagenomics and culture.</title>
        <authorList>
            <person name="Gilroy R."/>
            <person name="Ravi A."/>
            <person name="Getino M."/>
            <person name="Pursley I."/>
            <person name="Horton D.L."/>
            <person name="Alikhan N.F."/>
            <person name="Baker D."/>
            <person name="Gharbi K."/>
            <person name="Hall N."/>
            <person name="Watson M."/>
            <person name="Adriaenssens E.M."/>
            <person name="Foster-Nyarko E."/>
            <person name="Jarju S."/>
            <person name="Secka A."/>
            <person name="Antonio M."/>
            <person name="Oren A."/>
            <person name="Chaudhuri R.R."/>
            <person name="La Ragione R."/>
            <person name="Hildebrand F."/>
            <person name="Pallen M.J."/>
        </authorList>
    </citation>
    <scope>NUCLEOTIDE SEQUENCE</scope>
    <source>
        <strain evidence="3">10669</strain>
    </source>
</reference>
<dbReference type="EMBL" id="DVOG01000195">
    <property type="protein sequence ID" value="HIV04950.1"/>
    <property type="molecule type" value="Genomic_DNA"/>
</dbReference>
<feature type="transmembrane region" description="Helical" evidence="1">
    <location>
        <begin position="184"/>
        <end position="201"/>
    </location>
</feature>
<evidence type="ECO:0000313" key="4">
    <source>
        <dbReference type="Proteomes" id="UP000886812"/>
    </source>
</evidence>
<evidence type="ECO:0000259" key="2">
    <source>
        <dbReference type="Pfam" id="PF07589"/>
    </source>
</evidence>
<comment type="caution">
    <text evidence="3">The sequence shown here is derived from an EMBL/GenBank/DDBJ whole genome shotgun (WGS) entry which is preliminary data.</text>
</comment>
<evidence type="ECO:0000256" key="1">
    <source>
        <dbReference type="SAM" id="Phobius"/>
    </source>
</evidence>
<evidence type="ECO:0000313" key="3">
    <source>
        <dbReference type="EMBL" id="HIV04950.1"/>
    </source>
</evidence>
<dbReference type="Proteomes" id="UP000886812">
    <property type="component" value="Unassembled WGS sequence"/>
</dbReference>
<feature type="domain" description="Ice-binding protein C-terminal" evidence="2">
    <location>
        <begin position="180"/>
        <end position="204"/>
    </location>
</feature>
<dbReference type="AlphaFoldDB" id="A0A9D1NKU6"/>
<accession>A0A9D1NKU6</accession>
<proteinExistence type="predicted"/>
<sequence length="206" mass="21402">AQNWNVGGTNGYYVGTTLDTNDWFSAFAWGEMTGATQIMNQNQNPLNLGTVVPYASSQPMEYGITFTLTAEQTLVVSSVTFSFVGAFNGGSFDNAASSVSANSTITLSSDSSELASVTQDIEGTGRAEGITSGTLPEGNIVTLDFDPITVNAGDTISFTLDVTQSTVNTGLKSIAFTTAAVPEPSAFGLLAGLGALALVASRRRRK</sequence>
<keyword evidence="1" id="KW-0472">Membrane</keyword>
<feature type="non-terminal residue" evidence="3">
    <location>
        <position position="1"/>
    </location>
</feature>
<name>A0A9D1NKU6_9BACT</name>
<gene>
    <name evidence="3" type="ORF">IAC75_07395</name>
</gene>